<keyword evidence="1" id="KW-1133">Transmembrane helix</keyword>
<dbReference type="STRING" id="326522.BWD08_03605"/>
<feature type="transmembrane region" description="Helical" evidence="1">
    <location>
        <begin position="97"/>
        <end position="120"/>
    </location>
</feature>
<protein>
    <submittedName>
        <fullName evidence="2">Membrane protein</fullName>
    </submittedName>
</protein>
<feature type="transmembrane region" description="Helical" evidence="1">
    <location>
        <begin position="179"/>
        <end position="199"/>
    </location>
</feature>
<keyword evidence="1" id="KW-0472">Membrane</keyword>
<organism evidence="2 3">
    <name type="scientific">Neisseria animaloris</name>
    <dbReference type="NCBI Taxonomy" id="326522"/>
    <lineage>
        <taxon>Bacteria</taxon>
        <taxon>Pseudomonadati</taxon>
        <taxon>Pseudomonadota</taxon>
        <taxon>Betaproteobacteria</taxon>
        <taxon>Neisseriales</taxon>
        <taxon>Neisseriaceae</taxon>
        <taxon>Neisseria</taxon>
    </lineage>
</organism>
<evidence type="ECO:0000313" key="3">
    <source>
        <dbReference type="Proteomes" id="UP000268229"/>
    </source>
</evidence>
<feature type="transmembrane region" description="Helical" evidence="1">
    <location>
        <begin position="58"/>
        <end position="76"/>
    </location>
</feature>
<dbReference type="Proteomes" id="UP000268229">
    <property type="component" value="Chromosome"/>
</dbReference>
<evidence type="ECO:0000256" key="1">
    <source>
        <dbReference type="SAM" id="Phobius"/>
    </source>
</evidence>
<evidence type="ECO:0000313" key="2">
    <source>
        <dbReference type="EMBL" id="VEJ21165.1"/>
    </source>
</evidence>
<reference evidence="2 3" key="1">
    <citation type="submission" date="2018-12" db="EMBL/GenBank/DDBJ databases">
        <authorList>
            <consortium name="Pathogen Informatics"/>
        </authorList>
    </citation>
    <scope>NUCLEOTIDE SEQUENCE [LARGE SCALE GENOMIC DNA]</scope>
    <source>
        <strain evidence="2 3">NCTC12227</strain>
    </source>
</reference>
<name>A0A3S5A3F5_9NEIS</name>
<feature type="transmembrane region" description="Helical" evidence="1">
    <location>
        <begin position="34"/>
        <end position="52"/>
    </location>
</feature>
<accession>A0A3S5A3F5</accession>
<dbReference type="AlphaFoldDB" id="A0A3S5A3F5"/>
<feature type="transmembrane region" description="Helical" evidence="1">
    <location>
        <begin position="140"/>
        <end position="159"/>
    </location>
</feature>
<dbReference type="KEGG" id="nani:NCTC12227_00891"/>
<dbReference type="OrthoDB" id="8613517at2"/>
<keyword evidence="3" id="KW-1185">Reference proteome</keyword>
<proteinExistence type="predicted"/>
<feature type="transmembrane region" description="Helical" evidence="1">
    <location>
        <begin position="6"/>
        <end position="22"/>
    </location>
</feature>
<dbReference type="EMBL" id="LR134516">
    <property type="protein sequence ID" value="VEJ21165.1"/>
    <property type="molecule type" value="Genomic_DNA"/>
</dbReference>
<gene>
    <name evidence="2" type="ORF">NCTC12227_00891</name>
</gene>
<keyword evidence="1" id="KW-0812">Transmembrane</keyword>
<sequence length="201" mass="23095">MAVSLDLWILAAYISIFFTATYKSDEFQWMWGSILLWLGFGTVGACLMPGIWGITHLITLYIPHFYITLASLFFFVNRWKKIPDEKAMWHAEGSNSFLSLFAVSGMLMTIVSAMLTLAVWSRFPAGITPYIFPALLQMYVLKPLYWFGMQAVIMSVFYLHRSYIMHERANRFSSSQLKLGLLLALFLQTACVLIAVLQIRY</sequence>